<dbReference type="EMBL" id="AP003018">
    <property type="protein sequence ID" value="BAB39947.1"/>
    <property type="molecule type" value="Genomic_DNA"/>
</dbReference>
<organism evidence="1">
    <name type="scientific">Oryza sativa subsp. japonica</name>
    <name type="common">Rice</name>
    <dbReference type="NCBI Taxonomy" id="39947"/>
    <lineage>
        <taxon>Eukaryota</taxon>
        <taxon>Viridiplantae</taxon>
        <taxon>Streptophyta</taxon>
        <taxon>Embryophyta</taxon>
        <taxon>Tracheophyta</taxon>
        <taxon>Spermatophyta</taxon>
        <taxon>Magnoliopsida</taxon>
        <taxon>Liliopsida</taxon>
        <taxon>Poales</taxon>
        <taxon>Poaceae</taxon>
        <taxon>BOP clade</taxon>
        <taxon>Oryzoideae</taxon>
        <taxon>Oryzeae</taxon>
        <taxon>Oryzinae</taxon>
        <taxon>Oryza</taxon>
        <taxon>Oryza sativa</taxon>
    </lineage>
</organism>
<reference evidence="1" key="1">
    <citation type="submission" date="2000-12" db="EMBL/GenBank/DDBJ databases">
        <title>Oryza sativa nipponbare(GA3) genomic DNA, chromosome 1, BAC clone:OSJNBa0004B13.</title>
        <authorList>
            <person name="Sasaki T."/>
            <person name="Matsumoto T."/>
            <person name="Yamamoto K."/>
        </authorList>
    </citation>
    <scope>NUCLEOTIDE SEQUENCE</scope>
</reference>
<dbReference type="AlphaFoldDB" id="Q9ARZ7"/>
<accession>Q9ARZ7</accession>
<gene>
    <name evidence="1" type="primary">OSJNBa0004B13.1</name>
</gene>
<proteinExistence type="predicted"/>
<protein>
    <submittedName>
        <fullName evidence="1">OSJNBa0004B13.1 protein</fullName>
    </submittedName>
</protein>
<name>Q9ARZ7_ORYSJ</name>
<evidence type="ECO:0000313" key="1">
    <source>
        <dbReference type="EMBL" id="BAB39947.1"/>
    </source>
</evidence>
<sequence>MDGCVHVCCGVSVVDREKQRDNSATEGGTSASSLLLPGMEKKVKVEVEVEGSSWSTSW</sequence>